<proteinExistence type="predicted"/>
<reference evidence="2 3" key="1">
    <citation type="journal article" date="2024" name="Ann. Entomol. Soc. Am.">
        <title>Genomic analyses of the southern and eastern yellowjacket wasps (Hymenoptera: Vespidae) reveal evolutionary signatures of social life.</title>
        <authorList>
            <person name="Catto M.A."/>
            <person name="Caine P.B."/>
            <person name="Orr S.E."/>
            <person name="Hunt B.G."/>
            <person name="Goodisman M.A.D."/>
        </authorList>
    </citation>
    <scope>NUCLEOTIDE SEQUENCE [LARGE SCALE GENOMIC DNA]</scope>
    <source>
        <strain evidence="2">233</strain>
        <tissue evidence="2">Head and thorax</tissue>
    </source>
</reference>
<evidence type="ECO:0000313" key="2">
    <source>
        <dbReference type="EMBL" id="KAL2725457.1"/>
    </source>
</evidence>
<evidence type="ECO:0000256" key="1">
    <source>
        <dbReference type="PROSITE-ProRule" id="PRU00497"/>
    </source>
</evidence>
<name>A0ABD2AXX5_VESSQ</name>
<dbReference type="InterPro" id="IPR000618">
    <property type="entry name" value="Insect_cuticle"/>
</dbReference>
<dbReference type="PROSITE" id="PS51155">
    <property type="entry name" value="CHIT_BIND_RR_2"/>
    <property type="match status" value="1"/>
</dbReference>
<comment type="caution">
    <text evidence="2">The sequence shown here is derived from an EMBL/GenBank/DDBJ whole genome shotgun (WGS) entry which is preliminary data.</text>
</comment>
<evidence type="ECO:0000313" key="3">
    <source>
        <dbReference type="Proteomes" id="UP001607302"/>
    </source>
</evidence>
<protein>
    <submittedName>
        <fullName evidence="2">Protein PFF0380w-like</fullName>
    </submittedName>
</protein>
<organism evidence="2 3">
    <name type="scientific">Vespula squamosa</name>
    <name type="common">Southern yellow jacket</name>
    <name type="synonym">Wasp</name>
    <dbReference type="NCBI Taxonomy" id="30214"/>
    <lineage>
        <taxon>Eukaryota</taxon>
        <taxon>Metazoa</taxon>
        <taxon>Ecdysozoa</taxon>
        <taxon>Arthropoda</taxon>
        <taxon>Hexapoda</taxon>
        <taxon>Insecta</taxon>
        <taxon>Pterygota</taxon>
        <taxon>Neoptera</taxon>
        <taxon>Endopterygota</taxon>
        <taxon>Hymenoptera</taxon>
        <taxon>Apocrita</taxon>
        <taxon>Aculeata</taxon>
        <taxon>Vespoidea</taxon>
        <taxon>Vespidae</taxon>
        <taxon>Vespinae</taxon>
        <taxon>Vespula</taxon>
    </lineage>
</organism>
<dbReference type="Pfam" id="PF00379">
    <property type="entry name" value="Chitin_bind_4"/>
    <property type="match status" value="1"/>
</dbReference>
<dbReference type="Proteomes" id="UP001607302">
    <property type="component" value="Unassembled WGS sequence"/>
</dbReference>
<dbReference type="AlphaFoldDB" id="A0ABD2AXX5"/>
<gene>
    <name evidence="2" type="ORF">V1478_008130</name>
</gene>
<keyword evidence="3" id="KW-1185">Reference proteome</keyword>
<keyword evidence="1" id="KW-0193">Cuticle</keyword>
<sequence length="279" mass="32573">MLGGDIGKFQLIGIILICSFLLQIHSSIYDDKINLQIKDNLQNIEKKHSNDIKTMKISKLKYILRNTTNKCGLEKTCSNIEKNVKNSDNYNNQKIINLVPPLTTSKDYYTYFNRRKKELKNKNLQNDTNQHNVQNHKYEKQNTFINPTNPRIESNHLSYMRDHAPVDVTKETSQNQIEYNKIYKKKSSTNVSQISPDGDRVEFQIQGHEGPKTYIFGFDTGVGKNRQYRLEERFNDGTVKGHYGYYDARGKLRTVKYIAKPIEGYQEKHHETIIHGVEH</sequence>
<dbReference type="EMBL" id="JAUDFV010000138">
    <property type="protein sequence ID" value="KAL2725457.1"/>
    <property type="molecule type" value="Genomic_DNA"/>
</dbReference>
<dbReference type="GO" id="GO:0042302">
    <property type="term" value="F:structural constituent of cuticle"/>
    <property type="evidence" value="ECO:0007669"/>
    <property type="project" value="UniProtKB-UniRule"/>
</dbReference>
<accession>A0ABD2AXX5</accession>